<dbReference type="PANTHER" id="PTHR35342">
    <property type="entry name" value="TRICARBOXYLIC TRANSPORT PROTEIN"/>
    <property type="match status" value="1"/>
</dbReference>
<name>A0A832I4K8_9THEM</name>
<feature type="domain" description="DUF112" evidence="2">
    <location>
        <begin position="17"/>
        <end position="439"/>
    </location>
</feature>
<sequence length="492" mass="51723">MQQFVQGFLQAIDPRAIIYLLVGTFSGLIIGTLPGLTATMAVAIITPLTFWLSPNEGLAMLIGVWNSAIFSGGISAILINTPGTPASIASTFDGFALTKKGMAGLALGINVVFSCVGGILGIVALIAVGFPLAKFALSFGPAEYFTLAIFGLSTMVAVSGKSILKGMIAGFLGFSIALIGLDPIFGSERFTFGRMELLSGISFIPVMIGLFGIGEVLSQIFTKSRTMSADARITTQLKRVVPTLKEVKDLTPVALLSSLIGIVIGVIPGAGADIAGLVAWDQSRRIAKRPEEYGKGSLEGLAASTTANNACLGGALTTMMALGLPGDAVTAILIGAFIIYGVQPGPIMFRDHANFVYMVITLMLLANVAFLAVGFFFSKILTKFLSLPQSFIWATIIILSLVGSYAINNSAFDLMIVFLSGVLGFIFRLLDVPLGPIVLALILGPMAEANMRRALILSGGSFTTFFTRPISLVLLILSAVSLLTSVLRKRKS</sequence>
<organism evidence="3">
    <name type="scientific">Pseudothermotoga hypogea</name>
    <dbReference type="NCBI Taxonomy" id="57487"/>
    <lineage>
        <taxon>Bacteria</taxon>
        <taxon>Thermotogati</taxon>
        <taxon>Thermotogota</taxon>
        <taxon>Thermotogae</taxon>
        <taxon>Thermotogales</taxon>
        <taxon>Thermotogaceae</taxon>
        <taxon>Pseudothermotoga</taxon>
    </lineage>
</organism>
<feature type="transmembrane region" description="Helical" evidence="1">
    <location>
        <begin position="101"/>
        <end position="130"/>
    </location>
</feature>
<evidence type="ECO:0000256" key="1">
    <source>
        <dbReference type="SAM" id="Phobius"/>
    </source>
</evidence>
<feature type="transmembrane region" description="Helical" evidence="1">
    <location>
        <begin position="390"/>
        <end position="408"/>
    </location>
</feature>
<feature type="transmembrane region" description="Helical" evidence="1">
    <location>
        <begin position="57"/>
        <end position="81"/>
    </location>
</feature>
<reference evidence="3" key="1">
    <citation type="journal article" date="2020" name="mSystems">
        <title>Genome- and Community-Level Interaction Insights into Carbon Utilization and Element Cycling Functions of Hydrothermarchaeota in Hydrothermal Sediment.</title>
        <authorList>
            <person name="Zhou Z."/>
            <person name="Liu Y."/>
            <person name="Xu W."/>
            <person name="Pan J."/>
            <person name="Luo Z.H."/>
            <person name="Li M."/>
        </authorList>
    </citation>
    <scope>NUCLEOTIDE SEQUENCE [LARGE SCALE GENOMIC DNA]</scope>
    <source>
        <strain evidence="3">SpSt-86</strain>
    </source>
</reference>
<comment type="caution">
    <text evidence="3">The sequence shown here is derived from an EMBL/GenBank/DDBJ whole genome shotgun (WGS) entry which is preliminary data.</text>
</comment>
<dbReference type="InterPro" id="IPR002823">
    <property type="entry name" value="DUF112_TM"/>
</dbReference>
<feature type="transmembrane region" description="Helical" evidence="1">
    <location>
        <begin position="197"/>
        <end position="221"/>
    </location>
</feature>
<dbReference type="EMBL" id="DTKQ01000018">
    <property type="protein sequence ID" value="HGZ78828.1"/>
    <property type="molecule type" value="Genomic_DNA"/>
</dbReference>
<feature type="transmembrane region" description="Helical" evidence="1">
    <location>
        <begin position="322"/>
        <end position="343"/>
    </location>
</feature>
<keyword evidence="1" id="KW-0472">Membrane</keyword>
<proteinExistence type="predicted"/>
<feature type="transmembrane region" description="Helical" evidence="1">
    <location>
        <begin position="414"/>
        <end position="444"/>
    </location>
</feature>
<dbReference type="PANTHER" id="PTHR35342:SF5">
    <property type="entry name" value="TRICARBOXYLIC TRANSPORT PROTEIN"/>
    <property type="match status" value="1"/>
</dbReference>
<accession>A0A832I4K8</accession>
<feature type="transmembrane region" description="Helical" evidence="1">
    <location>
        <begin position="166"/>
        <end position="185"/>
    </location>
</feature>
<feature type="transmembrane region" description="Helical" evidence="1">
    <location>
        <begin position="465"/>
        <end position="487"/>
    </location>
</feature>
<dbReference type="Pfam" id="PF01970">
    <property type="entry name" value="TctA"/>
    <property type="match status" value="1"/>
</dbReference>
<evidence type="ECO:0000259" key="2">
    <source>
        <dbReference type="Pfam" id="PF01970"/>
    </source>
</evidence>
<gene>
    <name evidence="3" type="ORF">ENW55_02450</name>
</gene>
<protein>
    <recommendedName>
        <fullName evidence="2">DUF112 domain-containing protein</fullName>
    </recommendedName>
</protein>
<feature type="transmembrane region" description="Helical" evidence="1">
    <location>
        <begin position="355"/>
        <end position="378"/>
    </location>
</feature>
<keyword evidence="1" id="KW-0812">Transmembrane</keyword>
<keyword evidence="1" id="KW-1133">Transmembrane helix</keyword>
<feature type="transmembrane region" description="Helical" evidence="1">
    <location>
        <begin position="16"/>
        <end position="45"/>
    </location>
</feature>
<dbReference type="AlphaFoldDB" id="A0A832I4K8"/>
<feature type="transmembrane region" description="Helical" evidence="1">
    <location>
        <begin position="142"/>
        <end position="160"/>
    </location>
</feature>
<evidence type="ECO:0000313" key="3">
    <source>
        <dbReference type="EMBL" id="HGZ78828.1"/>
    </source>
</evidence>
<feature type="transmembrane region" description="Helical" evidence="1">
    <location>
        <begin position="253"/>
        <end position="280"/>
    </location>
</feature>